<dbReference type="AlphaFoldDB" id="A0A2W2B5X5"/>
<sequence>MWLVQLPIDKRTLLLDKVIKQSGQSKDTIRRIIYMKAACTSYVRPETKDAFCKVFGKSITELENITIITL</sequence>
<evidence type="ECO:0000313" key="2">
    <source>
        <dbReference type="Proteomes" id="UP000248745"/>
    </source>
</evidence>
<proteinExistence type="predicted"/>
<keyword evidence="2" id="KW-1185">Reference proteome</keyword>
<comment type="caution">
    <text evidence="1">The sequence shown here is derived from an EMBL/GenBank/DDBJ whole genome shotgun (WGS) entry which is preliminary data.</text>
</comment>
<gene>
    <name evidence="1" type="ORF">DN068_16170</name>
</gene>
<evidence type="ECO:0000313" key="1">
    <source>
        <dbReference type="EMBL" id="PZF71609.1"/>
    </source>
</evidence>
<organism evidence="1 2">
    <name type="scientific">Taibaiella soli</name>
    <dbReference type="NCBI Taxonomy" id="1649169"/>
    <lineage>
        <taxon>Bacteria</taxon>
        <taxon>Pseudomonadati</taxon>
        <taxon>Bacteroidota</taxon>
        <taxon>Chitinophagia</taxon>
        <taxon>Chitinophagales</taxon>
        <taxon>Chitinophagaceae</taxon>
        <taxon>Taibaiella</taxon>
    </lineage>
</organism>
<accession>A0A2W2B5X5</accession>
<dbReference type="Proteomes" id="UP000248745">
    <property type="component" value="Unassembled WGS sequence"/>
</dbReference>
<name>A0A2W2B5X5_9BACT</name>
<reference evidence="1 2" key="1">
    <citation type="submission" date="2018-06" db="EMBL/GenBank/DDBJ databases">
        <title>Mucibacter soli gen. nov., sp. nov., a new member of the family Chitinophagaceae producing mucin.</title>
        <authorList>
            <person name="Kim M.-K."/>
            <person name="Park S."/>
            <person name="Kim T.-S."/>
            <person name="Joung Y."/>
            <person name="Han J.-H."/>
            <person name="Kim S.B."/>
        </authorList>
    </citation>
    <scope>NUCLEOTIDE SEQUENCE [LARGE SCALE GENOMIC DNA]</scope>
    <source>
        <strain evidence="1 2">R1-15</strain>
    </source>
</reference>
<protein>
    <submittedName>
        <fullName evidence="1">Uncharacterized protein</fullName>
    </submittedName>
</protein>
<dbReference type="EMBL" id="QKTW01000022">
    <property type="protein sequence ID" value="PZF71609.1"/>
    <property type="molecule type" value="Genomic_DNA"/>
</dbReference>